<dbReference type="PANTHER" id="PTHR21600:SF44">
    <property type="entry name" value="RIBOSOMAL LARGE SUBUNIT PSEUDOURIDINE SYNTHASE D"/>
    <property type="match status" value="1"/>
</dbReference>
<feature type="compositionally biased region" description="Basic and acidic residues" evidence="3">
    <location>
        <begin position="150"/>
        <end position="159"/>
    </location>
</feature>
<evidence type="ECO:0000259" key="4">
    <source>
        <dbReference type="Pfam" id="PF00849"/>
    </source>
</evidence>
<organism evidence="5 6">
    <name type="scientific">Microvirga splendida</name>
    <dbReference type="NCBI Taxonomy" id="2795727"/>
    <lineage>
        <taxon>Bacteria</taxon>
        <taxon>Pseudomonadati</taxon>
        <taxon>Pseudomonadota</taxon>
        <taxon>Alphaproteobacteria</taxon>
        <taxon>Hyphomicrobiales</taxon>
        <taxon>Methylobacteriaceae</taxon>
        <taxon>Microvirga</taxon>
    </lineage>
</organism>
<name>A0ABS0Y2W7_9HYPH</name>
<dbReference type="PROSITE" id="PS01129">
    <property type="entry name" value="PSI_RLU"/>
    <property type="match status" value="1"/>
</dbReference>
<reference evidence="6" key="1">
    <citation type="submission" date="2020-12" db="EMBL/GenBank/DDBJ databases">
        <title>Hymenobacter sp.</title>
        <authorList>
            <person name="Kim M.K."/>
        </authorList>
    </citation>
    <scope>NUCLEOTIDE SEQUENCE [LARGE SCALE GENOMIC DNA]</scope>
    <source>
        <strain evidence="6">BT325</strain>
    </source>
</reference>
<dbReference type="InterPro" id="IPR006224">
    <property type="entry name" value="PsdUridine_synth_RluA-like_CS"/>
</dbReference>
<accession>A0ABS0Y2W7</accession>
<evidence type="ECO:0000256" key="1">
    <source>
        <dbReference type="ARBA" id="ARBA00010876"/>
    </source>
</evidence>
<keyword evidence="2" id="KW-0413">Isomerase</keyword>
<sequence length="294" mass="32183">MNAEEIVSRLLYRDALMLVIDKPAGLPVHPGPKGGETLFHHLDALRFGLPRRPEAAHRLDKDTSGCLILGRHPKAIARLNEMFKKAEIDKIYWAVVEGGPEADEGEIDLALAPKSPDRGWWMKVDPKGQPSLTQWRVLGRTHTSPLRGEVAPEAREGVETRPSSALPPHPGSLTRSDPPPPKSDVSDLGKQERISGTPEIRGEDDRRLTLLELRPVTGRTHQLRVHCQASGFPILGDPIYGTAPRFGGPGLHLHARSVTVPLYPKKPPILVEAPVPAHMRERVQACGVVPDGAD</sequence>
<comment type="caution">
    <text evidence="5">The sequence shown here is derived from an EMBL/GenBank/DDBJ whole genome shotgun (WGS) entry which is preliminary data.</text>
</comment>
<evidence type="ECO:0000313" key="6">
    <source>
        <dbReference type="Proteomes" id="UP000620670"/>
    </source>
</evidence>
<dbReference type="PANTHER" id="PTHR21600">
    <property type="entry name" value="MITOCHONDRIAL RNA PSEUDOURIDINE SYNTHASE"/>
    <property type="match status" value="1"/>
</dbReference>
<dbReference type="InterPro" id="IPR050188">
    <property type="entry name" value="RluA_PseudoU_synthase"/>
</dbReference>
<protein>
    <submittedName>
        <fullName evidence="5">RNA pseudouridine synthase</fullName>
    </submittedName>
</protein>
<dbReference type="Gene3D" id="3.30.2350.10">
    <property type="entry name" value="Pseudouridine synthase"/>
    <property type="match status" value="1"/>
</dbReference>
<feature type="region of interest" description="Disordered" evidence="3">
    <location>
        <begin position="139"/>
        <end position="203"/>
    </location>
</feature>
<feature type="compositionally biased region" description="Basic and acidic residues" evidence="3">
    <location>
        <begin position="184"/>
        <end position="193"/>
    </location>
</feature>
<dbReference type="RefSeq" id="WP_199049869.1">
    <property type="nucleotide sequence ID" value="NZ_JAELXT010000014.1"/>
</dbReference>
<keyword evidence="6" id="KW-1185">Reference proteome</keyword>
<dbReference type="InterPro" id="IPR020103">
    <property type="entry name" value="PsdUridine_synth_cat_dom_sf"/>
</dbReference>
<dbReference type="SUPFAM" id="SSF55120">
    <property type="entry name" value="Pseudouridine synthase"/>
    <property type="match status" value="1"/>
</dbReference>
<evidence type="ECO:0000256" key="2">
    <source>
        <dbReference type="ARBA" id="ARBA00023235"/>
    </source>
</evidence>
<evidence type="ECO:0000313" key="5">
    <source>
        <dbReference type="EMBL" id="MBJ6126637.1"/>
    </source>
</evidence>
<comment type="similarity">
    <text evidence="1">Belongs to the pseudouridine synthase RluA family.</text>
</comment>
<dbReference type="InterPro" id="IPR006145">
    <property type="entry name" value="PsdUridine_synth_RsuA/RluA"/>
</dbReference>
<dbReference type="Proteomes" id="UP000620670">
    <property type="component" value="Unassembled WGS sequence"/>
</dbReference>
<gene>
    <name evidence="5" type="ORF">JAO75_14610</name>
</gene>
<proteinExistence type="inferred from homology"/>
<dbReference type="EMBL" id="JAELXT010000014">
    <property type="protein sequence ID" value="MBJ6126637.1"/>
    <property type="molecule type" value="Genomic_DNA"/>
</dbReference>
<feature type="domain" description="Pseudouridine synthase RsuA/RluA-like" evidence="4">
    <location>
        <begin position="18"/>
        <end position="229"/>
    </location>
</feature>
<dbReference type="Pfam" id="PF00849">
    <property type="entry name" value="PseudoU_synth_2"/>
    <property type="match status" value="1"/>
</dbReference>
<dbReference type="CDD" id="cd02869">
    <property type="entry name" value="PseudoU_synth_RluA_like"/>
    <property type="match status" value="1"/>
</dbReference>
<evidence type="ECO:0000256" key="3">
    <source>
        <dbReference type="SAM" id="MobiDB-lite"/>
    </source>
</evidence>